<dbReference type="AlphaFoldDB" id="A0A166D6V5"/>
<feature type="region of interest" description="Disordered" evidence="1">
    <location>
        <begin position="147"/>
        <end position="169"/>
    </location>
</feature>
<dbReference type="RefSeq" id="WP_067260146.1">
    <property type="nucleotide sequence ID" value="NZ_LWMW01000123.1"/>
</dbReference>
<comment type="caution">
    <text evidence="2">The sequence shown here is derived from an EMBL/GenBank/DDBJ whole genome shotgun (WGS) entry which is preliminary data.</text>
</comment>
<sequence>MNRDGYLSVSHQTIENIILSTETPNEIPLDSSGKYTFDVLWSKAQGGWNCFYFCITDAISKKVVYDDLYDKKTAENLDKFFKEISSYLPEEKYITVDLKPKYKKLLEKHGFKRQLSLKHAPSAINNRLKSIINKFKKKGGKITKIDKKNHQRRKTKNHKNDTKQQFKRN</sequence>
<dbReference type="OrthoDB" id="77597at2157"/>
<dbReference type="Proteomes" id="UP000077275">
    <property type="component" value="Unassembled WGS sequence"/>
</dbReference>
<evidence type="ECO:0000313" key="3">
    <source>
        <dbReference type="Proteomes" id="UP000077275"/>
    </source>
</evidence>
<keyword evidence="3" id="KW-1185">Reference proteome</keyword>
<reference evidence="2 3" key="1">
    <citation type="submission" date="2016-04" db="EMBL/GenBank/DDBJ databases">
        <title>Genome sequence of Methanobrevibacter cuticularis DSM 11139.</title>
        <authorList>
            <person name="Poehlein A."/>
            <person name="Seedorf H."/>
            <person name="Daniel R."/>
        </authorList>
    </citation>
    <scope>NUCLEOTIDE SEQUENCE [LARGE SCALE GENOMIC DNA]</scope>
    <source>
        <strain evidence="2 3">DSM 11139</strain>
    </source>
</reference>
<accession>A0A166D6V5</accession>
<dbReference type="EMBL" id="LWMW01000123">
    <property type="protein sequence ID" value="KZX15265.1"/>
    <property type="molecule type" value="Genomic_DNA"/>
</dbReference>
<organism evidence="2 3">
    <name type="scientific">Methanobrevibacter cuticularis</name>
    <dbReference type="NCBI Taxonomy" id="47311"/>
    <lineage>
        <taxon>Archaea</taxon>
        <taxon>Methanobacteriati</taxon>
        <taxon>Methanobacteriota</taxon>
        <taxon>Methanomada group</taxon>
        <taxon>Methanobacteria</taxon>
        <taxon>Methanobacteriales</taxon>
        <taxon>Methanobacteriaceae</taxon>
        <taxon>Methanobrevibacter</taxon>
    </lineage>
</organism>
<evidence type="ECO:0000256" key="1">
    <source>
        <dbReference type="SAM" id="MobiDB-lite"/>
    </source>
</evidence>
<evidence type="ECO:0000313" key="2">
    <source>
        <dbReference type="EMBL" id="KZX15265.1"/>
    </source>
</evidence>
<gene>
    <name evidence="2" type="ORF">MBCUT_15900</name>
</gene>
<dbReference type="PATRIC" id="fig|47311.3.peg.1730"/>
<name>A0A166D6V5_9EURY</name>
<dbReference type="STRING" id="47311.MBCUT_15900"/>
<proteinExistence type="predicted"/>
<protein>
    <submittedName>
        <fullName evidence="2">Uncharacterized protein</fullName>
    </submittedName>
</protein>
<dbReference type="InterPro" id="IPR012337">
    <property type="entry name" value="RNaseH-like_sf"/>
</dbReference>
<dbReference type="SUPFAM" id="SSF53098">
    <property type="entry name" value="Ribonuclease H-like"/>
    <property type="match status" value="1"/>
</dbReference>
<feature type="compositionally biased region" description="Basic and acidic residues" evidence="1">
    <location>
        <begin position="158"/>
        <end position="169"/>
    </location>
</feature>